<organism evidence="1 2">
    <name type="scientific">Viridibacterium curvum</name>
    <dbReference type="NCBI Taxonomy" id="1101404"/>
    <lineage>
        <taxon>Bacteria</taxon>
        <taxon>Pseudomonadati</taxon>
        <taxon>Pseudomonadota</taxon>
        <taxon>Betaproteobacteria</taxon>
        <taxon>Rhodocyclales</taxon>
        <taxon>Rhodocyclaceae</taxon>
        <taxon>Viridibacterium</taxon>
    </lineage>
</organism>
<keyword evidence="2" id="KW-1185">Reference proteome</keyword>
<protein>
    <submittedName>
        <fullName evidence="1">Uncharacterized protein</fullName>
    </submittedName>
</protein>
<gene>
    <name evidence="1" type="ORF">GCM10025770_39300</name>
</gene>
<sequence length="170" mass="18638">MVGDVSAQVRCRTATSHASAGALDHVTCRDEARNYTHVLKFDGMDLICSPFLVELDMSKTLDKFIYAGSIDPTTACSANLYLVDLSFKPPKVISFGVKGACTEFHWASWSKSRSVIAIKKNVKFVYENGKLTPPAKNLQLIKSIEPTHVGEGLDEKALSVFSDELALPEK</sequence>
<name>A0ABP9R8Q0_9RHOO</name>
<accession>A0ABP9R8Q0</accession>
<proteinExistence type="predicted"/>
<evidence type="ECO:0000313" key="2">
    <source>
        <dbReference type="Proteomes" id="UP001500547"/>
    </source>
</evidence>
<evidence type="ECO:0000313" key="1">
    <source>
        <dbReference type="EMBL" id="GAA5172700.1"/>
    </source>
</evidence>
<dbReference type="Proteomes" id="UP001500547">
    <property type="component" value="Unassembled WGS sequence"/>
</dbReference>
<reference evidence="2" key="1">
    <citation type="journal article" date="2019" name="Int. J. Syst. Evol. Microbiol.">
        <title>The Global Catalogue of Microorganisms (GCM) 10K type strain sequencing project: providing services to taxonomists for standard genome sequencing and annotation.</title>
        <authorList>
            <consortium name="The Broad Institute Genomics Platform"/>
            <consortium name="The Broad Institute Genome Sequencing Center for Infectious Disease"/>
            <person name="Wu L."/>
            <person name="Ma J."/>
        </authorList>
    </citation>
    <scope>NUCLEOTIDE SEQUENCE [LARGE SCALE GENOMIC DNA]</scope>
    <source>
        <strain evidence="2">JCM 18715</strain>
    </source>
</reference>
<dbReference type="EMBL" id="BAABLD010000017">
    <property type="protein sequence ID" value="GAA5172700.1"/>
    <property type="molecule type" value="Genomic_DNA"/>
</dbReference>
<comment type="caution">
    <text evidence="1">The sequence shown here is derived from an EMBL/GenBank/DDBJ whole genome shotgun (WGS) entry which is preliminary data.</text>
</comment>